<evidence type="ECO:0000313" key="2">
    <source>
        <dbReference type="RefSeq" id="XP_075086232.1"/>
    </source>
</evidence>
<protein>
    <submittedName>
        <fullName evidence="2">Uncharacterized protein LOC142168954</fullName>
    </submittedName>
</protein>
<gene>
    <name evidence="2" type="primary">LOC142168954</name>
</gene>
<dbReference type="RefSeq" id="XP_075086232.1">
    <property type="nucleotide sequence ID" value="XM_075230131.1"/>
</dbReference>
<reference evidence="1" key="1">
    <citation type="journal article" date="2014" name="Nat. Commun.">
        <title>The tobacco genome sequence and its comparison with those of tomato and potato.</title>
        <authorList>
            <person name="Sierro N."/>
            <person name="Battey J.N."/>
            <person name="Ouadi S."/>
            <person name="Bakaher N."/>
            <person name="Bovet L."/>
            <person name="Willig A."/>
            <person name="Goepfert S."/>
            <person name="Peitsch M.C."/>
            <person name="Ivanov N.V."/>
        </authorList>
    </citation>
    <scope>NUCLEOTIDE SEQUENCE [LARGE SCALE GENOMIC DNA]</scope>
</reference>
<reference evidence="2" key="2">
    <citation type="submission" date="2025-08" db="UniProtKB">
        <authorList>
            <consortium name="RefSeq"/>
        </authorList>
    </citation>
    <scope>IDENTIFICATION</scope>
    <source>
        <tissue evidence="2">Leaf</tissue>
    </source>
</reference>
<name>A0AC58SMP3_TOBAC</name>
<evidence type="ECO:0000313" key="1">
    <source>
        <dbReference type="Proteomes" id="UP000790787"/>
    </source>
</evidence>
<sequence length="1443" mass="163566">MAEDSELWDVICDGPFIPTKNLGDPAVAIPNMRKEFNDVDRKAIEKNFRTKKFLVCGIGPDEYNRISACQSAKEIWEALQTSHEGTTQVKQSKIDMLTTEYKLFRIKDNESIQDMHTRFTSIINELHSLCETIPRNKLVMKILSVLPSSWESKVNAITEVKDLRTLTIDKLVVKSEVTEYDSIFALMAQSNDDDDDELMSLANVLIDAYHSLINDKDALTMELGEAEQTRDDLVIVVVDLKEIIENLKKEKDEHERDDLMVVVVDLKENFECVRKEKEVLAERVANIEHERDDLLVVVVDLKETIGKPKIESRPENSQKGKKIASEAHIKLEKLGKEKSDLEKSLKWTWSSDVITAMYTNNGGNKQGIGFQREKIPYNPHRNLLSVSQICEKGNKVEFVSKIYTVTNIETGEVMLVAKRYKYIYVTDFESLQNGDLNCLSAIDDDAELWHMRLGHASFMLLKNLYMKDLVRGPAKSSFKDHKVCDACVKDKQVRSSFKPKKEVSTSKSLDLLHMDLCGPMRVESRGGNKYIFVIVDDYSRFTWTLFLITKDETFEVFFAFVKRIQVKMGNNVACIRCLIRSLLNKTPYELLNGRKPKLTHLRTFGYKCFVLNNGKEALGKLDAKSDEGIFLGYSSQSKAYKDIRVDQDGEPLSVPCEVIDMTNGKADMMSHAKESSKDDANTSPSIGEEPGPMITTIEAENRVADAVQGTPLAEITSGQEPQSDIPGSSTNEIQVPNWKHKSSHPLDNIITPLDSGVQTRSKARNSLTFSAFLSQIEPQNIKEALKDAYWITTMQEELHQFERNKPLGFESHEHPEHVFKLDKALYGLKQAHRAWYERLSKFLLENGFTREKIDNTLFLKKLGRNLLIVQQSQKGTLISQQKYIKELLRRFDMEASKVIDTSIATATRLDMDEPSSLVNQTMYRGIIGSLLYLSASRPDIVFSVGTRKQNSVALSTAKAEYVAAASCCAQLLWIKQQLEDFGVFSDCVPLLCDNISALNMAKNPVQHKRSKHIDVRHHFLRDNVEKGLICMKFCSTEDQIADIFTKALSREHFERNRLALYALVKRVKLTDVILVREPGSPDTGNTPFSIKFSIDVQEKETIENMMSIAHEGVVIEGDNDGFGTQGEESKTMKEDRELVPFEQSAQDNTTGVPNKEPDSSQEDLTQGSSQEPQVSIDPTSSPYFDAEPLCVVIPEERCLSREKKCVSKEDSDNMQIASLTRRRPMVAQESTPKRPTTRLQRKEALESVLKNSQAKSRRRKLVKDGKVVREKSVLVVNVDDEVEEEPSSLTRKRSQKHGLPKPKRGSSVSVEGLNKSDDVVVASKSMVKESDDKLVEESAARVMEEFGEKSVKSDEKGKSVCKYAKRRADTDKEPSSSKKARMSDPRNTGKERLRCQKVLWGRTFASDILEEAGMRQLVEICEFQQWTHLFTNDAPMVYEEEVH</sequence>
<keyword evidence="1" id="KW-1185">Reference proteome</keyword>
<accession>A0AC58SMP3</accession>
<organism evidence="1 2">
    <name type="scientific">Nicotiana tabacum</name>
    <name type="common">Common tobacco</name>
    <dbReference type="NCBI Taxonomy" id="4097"/>
    <lineage>
        <taxon>Eukaryota</taxon>
        <taxon>Viridiplantae</taxon>
        <taxon>Streptophyta</taxon>
        <taxon>Embryophyta</taxon>
        <taxon>Tracheophyta</taxon>
        <taxon>Spermatophyta</taxon>
        <taxon>Magnoliopsida</taxon>
        <taxon>eudicotyledons</taxon>
        <taxon>Gunneridae</taxon>
        <taxon>Pentapetalae</taxon>
        <taxon>asterids</taxon>
        <taxon>lamiids</taxon>
        <taxon>Solanales</taxon>
        <taxon>Solanaceae</taxon>
        <taxon>Nicotianoideae</taxon>
        <taxon>Nicotianeae</taxon>
        <taxon>Nicotiana</taxon>
    </lineage>
</organism>
<proteinExistence type="predicted"/>
<dbReference type="Proteomes" id="UP000790787">
    <property type="component" value="Chromosome 14"/>
</dbReference>